<feature type="non-terminal residue" evidence="4">
    <location>
        <position position="136"/>
    </location>
</feature>
<dbReference type="Gene3D" id="2.130.10.10">
    <property type="entry name" value="YVTN repeat-like/Quinoprotein amine dehydrogenase"/>
    <property type="match status" value="1"/>
</dbReference>
<organism evidence="4 5">
    <name type="scientific">Xenoophorus captivus</name>
    <dbReference type="NCBI Taxonomy" id="1517983"/>
    <lineage>
        <taxon>Eukaryota</taxon>
        <taxon>Metazoa</taxon>
        <taxon>Chordata</taxon>
        <taxon>Craniata</taxon>
        <taxon>Vertebrata</taxon>
        <taxon>Euteleostomi</taxon>
        <taxon>Actinopterygii</taxon>
        <taxon>Neopterygii</taxon>
        <taxon>Teleostei</taxon>
        <taxon>Neoteleostei</taxon>
        <taxon>Acanthomorphata</taxon>
        <taxon>Ovalentaria</taxon>
        <taxon>Atherinomorphae</taxon>
        <taxon>Cyprinodontiformes</taxon>
        <taxon>Goodeidae</taxon>
        <taxon>Xenoophorus</taxon>
    </lineage>
</organism>
<evidence type="ECO:0000313" key="5">
    <source>
        <dbReference type="Proteomes" id="UP001434883"/>
    </source>
</evidence>
<dbReference type="Pfam" id="PF00400">
    <property type="entry name" value="WD40"/>
    <property type="match status" value="1"/>
</dbReference>
<feature type="repeat" description="WD" evidence="3">
    <location>
        <begin position="53"/>
        <end position="95"/>
    </location>
</feature>
<dbReference type="InterPro" id="IPR001680">
    <property type="entry name" value="WD40_rpt"/>
</dbReference>
<sequence>MGKSRRCFWIKIRLLLWVLCWRFYVEESVWMFVCRISTVRIWDYTQDACINVLSGHTAPVRGLMWNTEVPYLLISGSWDYTIRVWDTRDGTCLDTVYDHGADVYVLSAEGLQTCSLNKSSLCWGINGHVLGSAAPC</sequence>
<accession>A0ABV0RBM9</accession>
<dbReference type="SMART" id="SM00320">
    <property type="entry name" value="WD40"/>
    <property type="match status" value="1"/>
</dbReference>
<evidence type="ECO:0000256" key="1">
    <source>
        <dbReference type="ARBA" id="ARBA00022574"/>
    </source>
</evidence>
<dbReference type="SUPFAM" id="SSF50978">
    <property type="entry name" value="WD40 repeat-like"/>
    <property type="match status" value="1"/>
</dbReference>
<proteinExistence type="predicted"/>
<keyword evidence="2" id="KW-0677">Repeat</keyword>
<comment type="caution">
    <text evidence="4">The sequence shown here is derived from an EMBL/GenBank/DDBJ whole genome shotgun (WGS) entry which is preliminary data.</text>
</comment>
<name>A0ABV0RBM9_9TELE</name>
<dbReference type="InterPro" id="IPR019775">
    <property type="entry name" value="WD40_repeat_CS"/>
</dbReference>
<dbReference type="PANTHER" id="PTHR44464:SF1">
    <property type="entry name" value="WD REPEAT-CONTAINING PROTEIN 17"/>
    <property type="match status" value="1"/>
</dbReference>
<evidence type="ECO:0000313" key="4">
    <source>
        <dbReference type="EMBL" id="MEQ2205520.1"/>
    </source>
</evidence>
<gene>
    <name evidence="4" type="ORF">XENOCAPTIV_001502</name>
</gene>
<dbReference type="InterPro" id="IPR015943">
    <property type="entry name" value="WD40/YVTN_repeat-like_dom_sf"/>
</dbReference>
<keyword evidence="1 3" id="KW-0853">WD repeat</keyword>
<dbReference type="PROSITE" id="PS00678">
    <property type="entry name" value="WD_REPEATS_1"/>
    <property type="match status" value="1"/>
</dbReference>
<dbReference type="PROSITE" id="PS50082">
    <property type="entry name" value="WD_REPEATS_2"/>
    <property type="match status" value="1"/>
</dbReference>
<evidence type="ECO:0000256" key="2">
    <source>
        <dbReference type="ARBA" id="ARBA00022737"/>
    </source>
</evidence>
<dbReference type="InterPro" id="IPR036322">
    <property type="entry name" value="WD40_repeat_dom_sf"/>
</dbReference>
<keyword evidence="5" id="KW-1185">Reference proteome</keyword>
<dbReference type="Proteomes" id="UP001434883">
    <property type="component" value="Unassembled WGS sequence"/>
</dbReference>
<dbReference type="EMBL" id="JAHRIN010042124">
    <property type="protein sequence ID" value="MEQ2205520.1"/>
    <property type="molecule type" value="Genomic_DNA"/>
</dbReference>
<protein>
    <submittedName>
        <fullName evidence="4">Uncharacterized protein</fullName>
    </submittedName>
</protein>
<reference evidence="4 5" key="1">
    <citation type="submission" date="2021-06" db="EMBL/GenBank/DDBJ databases">
        <authorList>
            <person name="Palmer J.M."/>
        </authorList>
    </citation>
    <scope>NUCLEOTIDE SEQUENCE [LARGE SCALE GENOMIC DNA]</scope>
    <source>
        <strain evidence="4 5">XC_2019</strain>
        <tissue evidence="4">Muscle</tissue>
    </source>
</reference>
<dbReference type="PROSITE" id="PS50294">
    <property type="entry name" value="WD_REPEATS_REGION"/>
    <property type="match status" value="1"/>
</dbReference>
<dbReference type="PANTHER" id="PTHR44464">
    <property type="entry name" value="WD REPEAT-CONTAINING PROTEIN 17"/>
    <property type="match status" value="1"/>
</dbReference>
<evidence type="ECO:0000256" key="3">
    <source>
        <dbReference type="PROSITE-ProRule" id="PRU00221"/>
    </source>
</evidence>